<keyword evidence="4 7" id="KW-0812">Transmembrane</keyword>
<name>A0AAQ4DSZ1_AMBAM</name>
<keyword evidence="9" id="KW-1185">Reference proteome</keyword>
<evidence type="ECO:0000256" key="7">
    <source>
        <dbReference type="RuleBase" id="RU910716"/>
    </source>
</evidence>
<feature type="transmembrane region" description="Helical" evidence="7">
    <location>
        <begin position="386"/>
        <end position="406"/>
    </location>
</feature>
<reference evidence="8 9" key="1">
    <citation type="journal article" date="2023" name="Arcadia Sci">
        <title>De novo assembly of a long-read Amblyomma americanum tick genome.</title>
        <authorList>
            <person name="Chou S."/>
            <person name="Poskanzer K.E."/>
            <person name="Rollins M."/>
            <person name="Thuy-Boun P.S."/>
        </authorList>
    </citation>
    <scope>NUCLEOTIDE SEQUENCE [LARGE SCALE GENOMIC DNA]</scope>
    <source>
        <strain evidence="8">F_SG_1</strain>
        <tissue evidence="8">Salivary glands</tissue>
    </source>
</reference>
<feature type="transmembrane region" description="Helical" evidence="7">
    <location>
        <begin position="278"/>
        <end position="298"/>
    </location>
</feature>
<comment type="similarity">
    <text evidence="2 7">Belongs to the XK family.</text>
</comment>
<feature type="transmembrane region" description="Helical" evidence="7">
    <location>
        <begin position="80"/>
        <end position="101"/>
    </location>
</feature>
<dbReference type="EMBL" id="JARKHS020027232">
    <property type="protein sequence ID" value="KAK8765581.1"/>
    <property type="molecule type" value="Genomic_DNA"/>
</dbReference>
<evidence type="ECO:0000313" key="8">
    <source>
        <dbReference type="EMBL" id="KAK8765581.1"/>
    </source>
</evidence>
<evidence type="ECO:0000256" key="2">
    <source>
        <dbReference type="ARBA" id="ARBA00008789"/>
    </source>
</evidence>
<dbReference type="PANTHER" id="PTHR16024:SF28">
    <property type="entry name" value="XK-RELATED PROTEIN"/>
    <property type="match status" value="1"/>
</dbReference>
<dbReference type="PANTHER" id="PTHR16024">
    <property type="entry name" value="XK-RELATED PROTEIN"/>
    <property type="match status" value="1"/>
</dbReference>
<dbReference type="Proteomes" id="UP001321473">
    <property type="component" value="Unassembled WGS sequence"/>
</dbReference>
<dbReference type="AlphaFoldDB" id="A0AAQ4DSZ1"/>
<proteinExistence type="inferred from homology"/>
<evidence type="ECO:0000256" key="4">
    <source>
        <dbReference type="ARBA" id="ARBA00022692"/>
    </source>
</evidence>
<feature type="transmembrane region" description="Helical" evidence="7">
    <location>
        <begin position="15"/>
        <end position="36"/>
    </location>
</feature>
<keyword evidence="5 7" id="KW-1133">Transmembrane helix</keyword>
<accession>A0AAQ4DSZ1</accession>
<dbReference type="Pfam" id="PF09815">
    <property type="entry name" value="XK-related"/>
    <property type="match status" value="2"/>
</dbReference>
<sequence length="563" mass="63891">MTEGRGYQFTWCDGAFCLISMLLSFIGILSDGWLVYTYARNELWVYFSITLFLALVPPVVINAFSISWHIEDNSASIWKWFFSIVLFGTIQRNWAIFRAGCKAQKTKDQKDFRVLYRHKRDLCVLDLYKSFLKSAPQLVLQLYIMLDTQDWRVPTCTHFLVTTFFAMVVTQLMVKKKVAADAPFWQKLAHGIAMGAGFTFCFINIGDSLSNNVALAGLILMYTYAGEENLESILTYHREWTNGGYHLHGKIAMAAVGVSFLIDVIVVTQYALGKLWVYAGMTLFFVLMPSVVVNICSLRWHIHDQRVSKIIWVASVLQFGVLHRYWLCLRAGLKADRTRDADDFRELYQHQSDLCMLRLFDSFLESAPQLVLQLYIMVNQEDWNPWTGVSALLSLLSLGWGIAAYGKAMRLHRAEKQQLSWTGLVLQTLWRFGTMTSRVTAMVLLACVCGAWTLAILGAHWALMTSWLVWQKTDFCPSRCEELAYNAVVGAIYTFCFFNVREGRSRGRVVSFYALIGVQNVAFLVAYCIAWGDADDLHAITATAVVLGSFGIASRSTAKKCCL</sequence>
<comment type="subcellular location">
    <subcellularLocation>
        <location evidence="1">Cell membrane</location>
        <topology evidence="1">Multi-pass membrane protein</topology>
    </subcellularLocation>
    <subcellularLocation>
        <location evidence="7">Membrane</location>
        <topology evidence="7">Multi-pass membrane protein</topology>
    </subcellularLocation>
</comment>
<evidence type="ECO:0000313" key="9">
    <source>
        <dbReference type="Proteomes" id="UP001321473"/>
    </source>
</evidence>
<evidence type="ECO:0000256" key="1">
    <source>
        <dbReference type="ARBA" id="ARBA00004651"/>
    </source>
</evidence>
<feature type="transmembrane region" description="Helical" evidence="7">
    <location>
        <begin position="151"/>
        <end position="172"/>
    </location>
</feature>
<feature type="transmembrane region" description="Helical" evidence="7">
    <location>
        <begin position="310"/>
        <end position="327"/>
    </location>
</feature>
<feature type="transmembrane region" description="Helical" evidence="7">
    <location>
        <begin position="439"/>
        <end position="463"/>
    </location>
</feature>
<comment type="caution">
    <text evidence="8">The sequence shown here is derived from an EMBL/GenBank/DDBJ whole genome shotgun (WGS) entry which is preliminary data.</text>
</comment>
<keyword evidence="6 7" id="KW-0472">Membrane</keyword>
<dbReference type="GO" id="GO:0005886">
    <property type="term" value="C:plasma membrane"/>
    <property type="evidence" value="ECO:0007669"/>
    <property type="project" value="UniProtKB-SubCell"/>
</dbReference>
<gene>
    <name evidence="8" type="ORF">V5799_031809</name>
</gene>
<dbReference type="InterPro" id="IPR050895">
    <property type="entry name" value="XK-related_scramblase"/>
</dbReference>
<protein>
    <recommendedName>
        <fullName evidence="7">XK-related protein</fullName>
    </recommendedName>
</protein>
<feature type="transmembrane region" description="Helical" evidence="7">
    <location>
        <begin position="512"/>
        <end position="532"/>
    </location>
</feature>
<dbReference type="InterPro" id="IPR018629">
    <property type="entry name" value="XK-rel"/>
</dbReference>
<evidence type="ECO:0000256" key="3">
    <source>
        <dbReference type="ARBA" id="ARBA00022475"/>
    </source>
</evidence>
<keyword evidence="3" id="KW-1003">Cell membrane</keyword>
<evidence type="ECO:0000256" key="5">
    <source>
        <dbReference type="ARBA" id="ARBA00022989"/>
    </source>
</evidence>
<feature type="transmembrane region" description="Helical" evidence="7">
    <location>
        <begin position="43"/>
        <end position="68"/>
    </location>
</feature>
<feature type="transmembrane region" description="Helical" evidence="7">
    <location>
        <begin position="538"/>
        <end position="558"/>
    </location>
</feature>
<feature type="transmembrane region" description="Helical" evidence="7">
    <location>
        <begin position="251"/>
        <end position="272"/>
    </location>
</feature>
<feature type="transmembrane region" description="Helical" evidence="7">
    <location>
        <begin position="483"/>
        <end position="500"/>
    </location>
</feature>
<feature type="transmembrane region" description="Helical" evidence="7">
    <location>
        <begin position="184"/>
        <end position="206"/>
    </location>
</feature>
<comment type="caution">
    <text evidence="7">Lacks conserved residue(s) required for the propagation of feature annotation.</text>
</comment>
<organism evidence="8 9">
    <name type="scientific">Amblyomma americanum</name>
    <name type="common">Lone star tick</name>
    <dbReference type="NCBI Taxonomy" id="6943"/>
    <lineage>
        <taxon>Eukaryota</taxon>
        <taxon>Metazoa</taxon>
        <taxon>Ecdysozoa</taxon>
        <taxon>Arthropoda</taxon>
        <taxon>Chelicerata</taxon>
        <taxon>Arachnida</taxon>
        <taxon>Acari</taxon>
        <taxon>Parasitiformes</taxon>
        <taxon>Ixodida</taxon>
        <taxon>Ixodoidea</taxon>
        <taxon>Ixodidae</taxon>
        <taxon>Amblyomminae</taxon>
        <taxon>Amblyomma</taxon>
    </lineage>
</organism>
<evidence type="ECO:0000256" key="6">
    <source>
        <dbReference type="ARBA" id="ARBA00023136"/>
    </source>
</evidence>